<keyword evidence="3" id="KW-1185">Reference proteome</keyword>
<dbReference type="Proteomes" id="UP000618240">
    <property type="component" value="Unassembled WGS sequence"/>
</dbReference>
<gene>
    <name evidence="2" type="ORF">JI747_018640</name>
</gene>
<name>A0ABS8A5Y6_9FLAO</name>
<keyword evidence="1" id="KW-0472">Membrane</keyword>
<evidence type="ECO:0000256" key="1">
    <source>
        <dbReference type="SAM" id="Phobius"/>
    </source>
</evidence>
<proteinExistence type="predicted"/>
<organism evidence="2 3">
    <name type="scientific">Chryseobacterium tagetis</name>
    <dbReference type="NCBI Taxonomy" id="2801334"/>
    <lineage>
        <taxon>Bacteria</taxon>
        <taxon>Pseudomonadati</taxon>
        <taxon>Bacteroidota</taxon>
        <taxon>Flavobacteriia</taxon>
        <taxon>Flavobacteriales</taxon>
        <taxon>Weeksellaceae</taxon>
        <taxon>Chryseobacterium group</taxon>
        <taxon>Chryseobacterium</taxon>
    </lineage>
</organism>
<sequence>METYHFFSISSPNVYRRKSSDWQYIIITSLLFALAIWFFLIKGPQTEAYIFAGIMLIFGCIFLSRTFSSLVIDINNQTIIQKPGLLFAKQKIAFSDIQHFSISNRIYVLILISSAYAIVTHQSSPVLLGQSFMNSRNSEVLLLETEKIMGRR</sequence>
<feature type="transmembrane region" description="Helical" evidence="1">
    <location>
        <begin position="106"/>
        <end position="128"/>
    </location>
</feature>
<reference evidence="2 3" key="1">
    <citation type="submission" date="2021-09" db="EMBL/GenBank/DDBJ databases">
        <title>Genome sequencing and assembly of Chryseobacterium sp. RG1.</title>
        <authorList>
            <person name="Chhetri G."/>
        </authorList>
    </citation>
    <scope>NUCLEOTIDE SEQUENCE [LARGE SCALE GENOMIC DNA]</scope>
    <source>
        <strain evidence="2 3">RG1</strain>
    </source>
</reference>
<accession>A0ABS8A5Y6</accession>
<keyword evidence="1" id="KW-0812">Transmembrane</keyword>
<evidence type="ECO:0008006" key="4">
    <source>
        <dbReference type="Google" id="ProtNLM"/>
    </source>
</evidence>
<keyword evidence="1" id="KW-1133">Transmembrane helix</keyword>
<feature type="transmembrane region" description="Helical" evidence="1">
    <location>
        <begin position="22"/>
        <end position="41"/>
    </location>
</feature>
<comment type="caution">
    <text evidence="2">The sequence shown here is derived from an EMBL/GenBank/DDBJ whole genome shotgun (WGS) entry which is preliminary data.</text>
</comment>
<dbReference type="RefSeq" id="WP_225690375.1">
    <property type="nucleotide sequence ID" value="NZ_JAERSE020000005.1"/>
</dbReference>
<protein>
    <recommendedName>
        <fullName evidence="4">PH domain-containing protein</fullName>
    </recommendedName>
</protein>
<feature type="transmembrane region" description="Helical" evidence="1">
    <location>
        <begin position="48"/>
        <end position="67"/>
    </location>
</feature>
<dbReference type="EMBL" id="JAERSE020000005">
    <property type="protein sequence ID" value="MCA6069190.1"/>
    <property type="molecule type" value="Genomic_DNA"/>
</dbReference>
<evidence type="ECO:0000313" key="3">
    <source>
        <dbReference type="Proteomes" id="UP000618240"/>
    </source>
</evidence>
<evidence type="ECO:0000313" key="2">
    <source>
        <dbReference type="EMBL" id="MCA6069190.1"/>
    </source>
</evidence>